<feature type="region of interest" description="Disordered" evidence="1">
    <location>
        <begin position="1"/>
        <end position="21"/>
    </location>
</feature>
<dbReference type="EMBL" id="BK016189">
    <property type="protein sequence ID" value="DAG01259.1"/>
    <property type="molecule type" value="Genomic_DNA"/>
</dbReference>
<reference evidence="2" key="1">
    <citation type="journal article" date="2021" name="Proc. Natl. Acad. Sci. U.S.A.">
        <title>A Catalog of Tens of Thousands of Viruses from Human Metagenomes Reveals Hidden Associations with Chronic Diseases.</title>
        <authorList>
            <person name="Tisza M.J."/>
            <person name="Buck C.B."/>
        </authorList>
    </citation>
    <scope>NUCLEOTIDE SEQUENCE</scope>
    <source>
        <strain evidence="2">CtVfb8</strain>
    </source>
</reference>
<evidence type="ECO:0000256" key="1">
    <source>
        <dbReference type="SAM" id="MobiDB-lite"/>
    </source>
</evidence>
<name>A0A8S5V3S7_9CAUD</name>
<protein>
    <submittedName>
        <fullName evidence="2">Uncharacterized protein</fullName>
    </submittedName>
</protein>
<organism evidence="2">
    <name type="scientific">Caudovirales sp. ctVfb8</name>
    <dbReference type="NCBI Taxonomy" id="2825766"/>
    <lineage>
        <taxon>Viruses</taxon>
        <taxon>Duplodnaviria</taxon>
        <taxon>Heunggongvirae</taxon>
        <taxon>Uroviricota</taxon>
        <taxon>Caudoviricetes</taxon>
    </lineage>
</organism>
<proteinExistence type="predicted"/>
<sequence>MEPIERKSDWHYPDGDSYRDELHNNQKEKWEYEYEAFLDSEDDADDEIDEEDDEDE</sequence>
<evidence type="ECO:0000313" key="2">
    <source>
        <dbReference type="EMBL" id="DAG01259.1"/>
    </source>
</evidence>
<accession>A0A8S5V3S7</accession>